<dbReference type="EMBL" id="AP022822">
    <property type="protein sequence ID" value="BCA86731.1"/>
    <property type="molecule type" value="Genomic_DNA"/>
</dbReference>
<evidence type="ECO:0000313" key="2">
    <source>
        <dbReference type="Proteomes" id="UP000502998"/>
    </source>
</evidence>
<gene>
    <name evidence="1" type="ORF">EsVE80_22540</name>
</gene>
<dbReference type="AlphaFoldDB" id="A0A679IPB7"/>
<protein>
    <submittedName>
        <fullName evidence="1">Uncharacterized protein</fullName>
    </submittedName>
</protein>
<dbReference type="KEGG" id="esg:EsVE80_22540"/>
<dbReference type="Proteomes" id="UP000502998">
    <property type="component" value="Chromosome"/>
</dbReference>
<proteinExistence type="predicted"/>
<name>A0A679IPB7_9ENTE</name>
<organism evidence="1 2">
    <name type="scientific">Enterococcus saigonensis</name>
    <dbReference type="NCBI Taxonomy" id="1805431"/>
    <lineage>
        <taxon>Bacteria</taxon>
        <taxon>Bacillati</taxon>
        <taxon>Bacillota</taxon>
        <taxon>Bacilli</taxon>
        <taxon>Lactobacillales</taxon>
        <taxon>Enterococcaceae</taxon>
        <taxon>Enterococcus</taxon>
    </lineage>
</organism>
<reference evidence="1 2" key="1">
    <citation type="submission" date="2020-02" db="EMBL/GenBank/DDBJ databases">
        <title>Characterization of vanA genotype vancomycin-resistant Enterococcus saigonensis VE80.</title>
        <authorList>
            <person name="Harada T."/>
            <person name="Motooka D."/>
            <person name="Nakamura S."/>
            <person name="Yamamoto Y."/>
            <person name="Kawahara R."/>
            <person name="Kawatsu K."/>
        </authorList>
    </citation>
    <scope>NUCLEOTIDE SEQUENCE [LARGE SCALE GENOMIC DNA]</scope>
    <source>
        <strain evidence="1 2">VE80</strain>
    </source>
</reference>
<dbReference type="RefSeq" id="WP_173103837.1">
    <property type="nucleotide sequence ID" value="NZ_AP022822.1"/>
</dbReference>
<evidence type="ECO:0000313" key="1">
    <source>
        <dbReference type="EMBL" id="BCA86731.1"/>
    </source>
</evidence>
<sequence length="104" mass="11632">MGLWDFFRQKKVEEPVAVKDSTATKTEPLWQEVPAYIETDSKNYELVSVIASAIMAGDKSDSQFVVKRILERNPEAELVSIISASIAAGEQEDSQLTVKKIMKK</sequence>
<keyword evidence="2" id="KW-1185">Reference proteome</keyword>
<accession>A0A679IPB7</accession>